<feature type="compositionally biased region" description="Polar residues" evidence="1">
    <location>
        <begin position="1"/>
        <end position="14"/>
    </location>
</feature>
<feature type="non-terminal residue" evidence="2">
    <location>
        <position position="1"/>
    </location>
</feature>
<name>A0ABN8HW20_9NEOP</name>
<evidence type="ECO:0000313" key="3">
    <source>
        <dbReference type="Proteomes" id="UP000837857"/>
    </source>
</evidence>
<organism evidence="2 3">
    <name type="scientific">Iphiclides podalirius</name>
    <name type="common">scarce swallowtail</name>
    <dbReference type="NCBI Taxonomy" id="110791"/>
    <lineage>
        <taxon>Eukaryota</taxon>
        <taxon>Metazoa</taxon>
        <taxon>Ecdysozoa</taxon>
        <taxon>Arthropoda</taxon>
        <taxon>Hexapoda</taxon>
        <taxon>Insecta</taxon>
        <taxon>Pterygota</taxon>
        <taxon>Neoptera</taxon>
        <taxon>Endopterygota</taxon>
        <taxon>Lepidoptera</taxon>
        <taxon>Glossata</taxon>
        <taxon>Ditrysia</taxon>
        <taxon>Papilionoidea</taxon>
        <taxon>Papilionidae</taxon>
        <taxon>Papilioninae</taxon>
        <taxon>Iphiclides</taxon>
    </lineage>
</organism>
<sequence>MLTYRSNGEAQASQRPRHQREASGSKGPLSDNTVRIKPPATVKPGRRALSKGIRTCPGDRITRLCPDVPTGAFVPTHSGQRLVLLPFLPAVRPG</sequence>
<proteinExistence type="predicted"/>
<dbReference type="EMBL" id="OW152826">
    <property type="protein sequence ID" value="CAH2042288.1"/>
    <property type="molecule type" value="Genomic_DNA"/>
</dbReference>
<accession>A0ABN8HW20</accession>
<reference evidence="2" key="1">
    <citation type="submission" date="2022-03" db="EMBL/GenBank/DDBJ databases">
        <authorList>
            <person name="Martin H S."/>
        </authorList>
    </citation>
    <scope>NUCLEOTIDE SEQUENCE</scope>
</reference>
<gene>
    <name evidence="2" type="ORF">IPOD504_LOCUS3711</name>
</gene>
<protein>
    <recommendedName>
        <fullName evidence="4">Ribosomal protein S12</fullName>
    </recommendedName>
</protein>
<evidence type="ECO:0000256" key="1">
    <source>
        <dbReference type="SAM" id="MobiDB-lite"/>
    </source>
</evidence>
<dbReference type="Proteomes" id="UP000837857">
    <property type="component" value="Chromosome 14"/>
</dbReference>
<feature type="region of interest" description="Disordered" evidence="1">
    <location>
        <begin position="1"/>
        <end position="53"/>
    </location>
</feature>
<evidence type="ECO:0000313" key="2">
    <source>
        <dbReference type="EMBL" id="CAH2042288.1"/>
    </source>
</evidence>
<keyword evidence="3" id="KW-1185">Reference proteome</keyword>
<evidence type="ECO:0008006" key="4">
    <source>
        <dbReference type="Google" id="ProtNLM"/>
    </source>
</evidence>